<organism evidence="2 3">
    <name type="scientific">Klebsormidium nitens</name>
    <name type="common">Green alga</name>
    <name type="synonym">Ulothrix nitens</name>
    <dbReference type="NCBI Taxonomy" id="105231"/>
    <lineage>
        <taxon>Eukaryota</taxon>
        <taxon>Viridiplantae</taxon>
        <taxon>Streptophyta</taxon>
        <taxon>Klebsormidiophyceae</taxon>
        <taxon>Klebsormidiales</taxon>
        <taxon>Klebsormidiaceae</taxon>
        <taxon>Klebsormidium</taxon>
    </lineage>
</organism>
<feature type="region of interest" description="Disordered" evidence="1">
    <location>
        <begin position="261"/>
        <end position="311"/>
    </location>
</feature>
<feature type="compositionally biased region" description="Basic and acidic residues" evidence="1">
    <location>
        <begin position="264"/>
        <end position="283"/>
    </location>
</feature>
<evidence type="ECO:0000256" key="1">
    <source>
        <dbReference type="SAM" id="MobiDB-lite"/>
    </source>
</evidence>
<dbReference type="Proteomes" id="UP000054558">
    <property type="component" value="Unassembled WGS sequence"/>
</dbReference>
<proteinExistence type="predicted"/>
<evidence type="ECO:0000313" key="2">
    <source>
        <dbReference type="EMBL" id="GAQ86253.1"/>
    </source>
</evidence>
<dbReference type="AlphaFoldDB" id="A0A1Y1I6V5"/>
<accession>A0A1Y1I6V5</accession>
<sequence>MRFKVAIPGAPPTVPLAQPARAEAEQPTLPPQDPPQPAARRVAIPEAPTMTLGTAAVNALTPGFMRESDMVGSTARLERAFKEFVQKGSLIPHMEALLRKIPRDARSWHSKAKQLFESYKELDPKVAHLMAAVYFYATQLDFVSLDLEYMADGFVTDMKLAIEEAGDSSSWTAETVRLLEKKIKKDFEEYRKEAQGQIGEGNASPWSCAAREATVATRGTTSAAQAAGEEAPTRGRRTTATMTTGTSATTAHAEQIVEGFSVPRRTDADPRARAEGAMAERPRPPAPEFEPDKLQPGELPEEFETDLTSDPLVHSNPPQLDCCTHAFFARLEV</sequence>
<protein>
    <submittedName>
        <fullName evidence="2">Uncharacterized protein</fullName>
    </submittedName>
</protein>
<name>A0A1Y1I6V5_KLENI</name>
<dbReference type="EMBL" id="DF237228">
    <property type="protein sequence ID" value="GAQ86253.1"/>
    <property type="molecule type" value="Genomic_DNA"/>
</dbReference>
<keyword evidence="3" id="KW-1185">Reference proteome</keyword>
<gene>
    <name evidence="2" type="ORF">KFL_002790025</name>
</gene>
<evidence type="ECO:0000313" key="3">
    <source>
        <dbReference type="Proteomes" id="UP000054558"/>
    </source>
</evidence>
<reference evidence="2 3" key="1">
    <citation type="journal article" date="2014" name="Nat. Commun.">
        <title>Klebsormidium flaccidum genome reveals primary factors for plant terrestrial adaptation.</title>
        <authorList>
            <person name="Hori K."/>
            <person name="Maruyama F."/>
            <person name="Fujisawa T."/>
            <person name="Togashi T."/>
            <person name="Yamamoto N."/>
            <person name="Seo M."/>
            <person name="Sato S."/>
            <person name="Yamada T."/>
            <person name="Mori H."/>
            <person name="Tajima N."/>
            <person name="Moriyama T."/>
            <person name="Ikeuchi M."/>
            <person name="Watanabe M."/>
            <person name="Wada H."/>
            <person name="Kobayashi K."/>
            <person name="Saito M."/>
            <person name="Masuda T."/>
            <person name="Sasaki-Sekimoto Y."/>
            <person name="Mashiguchi K."/>
            <person name="Awai K."/>
            <person name="Shimojima M."/>
            <person name="Masuda S."/>
            <person name="Iwai M."/>
            <person name="Nobusawa T."/>
            <person name="Narise T."/>
            <person name="Kondo S."/>
            <person name="Saito H."/>
            <person name="Sato R."/>
            <person name="Murakawa M."/>
            <person name="Ihara Y."/>
            <person name="Oshima-Yamada Y."/>
            <person name="Ohtaka K."/>
            <person name="Satoh M."/>
            <person name="Sonobe K."/>
            <person name="Ishii M."/>
            <person name="Ohtani R."/>
            <person name="Kanamori-Sato M."/>
            <person name="Honoki R."/>
            <person name="Miyazaki D."/>
            <person name="Mochizuki H."/>
            <person name="Umetsu J."/>
            <person name="Higashi K."/>
            <person name="Shibata D."/>
            <person name="Kamiya Y."/>
            <person name="Sato N."/>
            <person name="Nakamura Y."/>
            <person name="Tabata S."/>
            <person name="Ida S."/>
            <person name="Kurokawa K."/>
            <person name="Ohta H."/>
        </authorList>
    </citation>
    <scope>NUCLEOTIDE SEQUENCE [LARGE SCALE GENOMIC DNA]</scope>
    <source>
        <strain evidence="2 3">NIES-2285</strain>
    </source>
</reference>
<feature type="region of interest" description="Disordered" evidence="1">
    <location>
        <begin position="211"/>
        <end position="246"/>
    </location>
</feature>
<feature type="compositionally biased region" description="Pro residues" evidence="1">
    <location>
        <begin position="28"/>
        <end position="37"/>
    </location>
</feature>
<feature type="region of interest" description="Disordered" evidence="1">
    <location>
        <begin position="1"/>
        <end position="39"/>
    </location>
</feature>